<evidence type="ECO:0000313" key="3">
    <source>
        <dbReference type="Proteomes" id="UP001335100"/>
    </source>
</evidence>
<feature type="signal peptide" evidence="1">
    <location>
        <begin position="1"/>
        <end position="23"/>
    </location>
</feature>
<protein>
    <recommendedName>
        <fullName evidence="4">Secreted protein</fullName>
    </recommendedName>
</protein>
<organism evidence="2 3">
    <name type="scientific">Pseudomonas ulcerans</name>
    <dbReference type="NCBI Taxonomy" id="3115852"/>
    <lineage>
        <taxon>Bacteria</taxon>
        <taxon>Pseudomonadati</taxon>
        <taxon>Pseudomonadota</taxon>
        <taxon>Gammaproteobacteria</taxon>
        <taxon>Pseudomonadales</taxon>
        <taxon>Pseudomonadaceae</taxon>
        <taxon>Pseudomonas</taxon>
    </lineage>
</organism>
<keyword evidence="3" id="KW-1185">Reference proteome</keyword>
<proteinExistence type="predicted"/>
<reference evidence="2 3" key="1">
    <citation type="submission" date="2024-01" db="EMBL/GenBank/DDBJ databases">
        <title>Unpublished Manusciprt.</title>
        <authorList>
            <person name="Duman M."/>
            <person name="Valdes E.G."/>
            <person name="Ajmi N."/>
            <person name="Altun S."/>
            <person name="Saticioglu I.B."/>
        </authorList>
    </citation>
    <scope>NUCLEOTIDE SEQUENCE [LARGE SCALE GENOMIC DNA]</scope>
    <source>
        <strain evidence="2 3">148P</strain>
    </source>
</reference>
<evidence type="ECO:0008006" key="4">
    <source>
        <dbReference type="Google" id="ProtNLM"/>
    </source>
</evidence>
<accession>A0ABU7HLK1</accession>
<comment type="caution">
    <text evidence="2">The sequence shown here is derived from an EMBL/GenBank/DDBJ whole genome shotgun (WGS) entry which is preliminary data.</text>
</comment>
<evidence type="ECO:0000313" key="2">
    <source>
        <dbReference type="EMBL" id="MEE1932406.1"/>
    </source>
</evidence>
<evidence type="ECO:0000256" key="1">
    <source>
        <dbReference type="SAM" id="SignalP"/>
    </source>
</evidence>
<sequence length="75" mass="8006">MKLEIARSLFLLAALATATVAVAAWEEPRPGVINASATLTHCPLPRAVKPQVDAKPDHDLLLFLFGMSQGLRAQG</sequence>
<dbReference type="RefSeq" id="WP_330073331.1">
    <property type="nucleotide sequence ID" value="NZ_JAZDQJ010000003.1"/>
</dbReference>
<feature type="chain" id="PRO_5046749084" description="Secreted protein" evidence="1">
    <location>
        <begin position="24"/>
        <end position="75"/>
    </location>
</feature>
<name>A0ABU7HLK1_9PSED</name>
<gene>
    <name evidence="2" type="ORF">V0R50_04165</name>
</gene>
<dbReference type="EMBL" id="JAZDQJ010000003">
    <property type="protein sequence ID" value="MEE1932406.1"/>
    <property type="molecule type" value="Genomic_DNA"/>
</dbReference>
<dbReference type="Proteomes" id="UP001335100">
    <property type="component" value="Unassembled WGS sequence"/>
</dbReference>
<keyword evidence="1" id="KW-0732">Signal</keyword>